<feature type="disulfide bond" evidence="1">
    <location>
        <begin position="169"/>
        <end position="179"/>
    </location>
</feature>
<feature type="disulfide bond" evidence="1">
    <location>
        <begin position="30"/>
        <end position="221"/>
    </location>
</feature>
<reference evidence="3 4" key="1">
    <citation type="journal article" date="2021" name="Commun. Biol.">
        <title>The genome of Shorea leprosula (Dipterocarpaceae) highlights the ecological relevance of drought in aseasonal tropical rainforests.</title>
        <authorList>
            <person name="Ng K.K.S."/>
            <person name="Kobayashi M.J."/>
            <person name="Fawcett J.A."/>
            <person name="Hatakeyama M."/>
            <person name="Paape T."/>
            <person name="Ng C.H."/>
            <person name="Ang C.C."/>
            <person name="Tnah L.H."/>
            <person name="Lee C.T."/>
            <person name="Nishiyama T."/>
            <person name="Sese J."/>
            <person name="O'Brien M.J."/>
            <person name="Copetti D."/>
            <person name="Mohd Noor M.I."/>
            <person name="Ong R.C."/>
            <person name="Putra M."/>
            <person name="Sireger I.Z."/>
            <person name="Indrioko S."/>
            <person name="Kosugi Y."/>
            <person name="Izuno A."/>
            <person name="Isagi Y."/>
            <person name="Lee S.L."/>
            <person name="Shimizu K.K."/>
        </authorList>
    </citation>
    <scope>NUCLEOTIDE SEQUENCE [LARGE SCALE GENOMIC DNA]</scope>
    <source>
        <strain evidence="3">214</strain>
    </source>
</reference>
<dbReference type="InterPro" id="IPR037176">
    <property type="entry name" value="Osmotin/thaumatin-like_sf"/>
</dbReference>
<keyword evidence="4" id="KW-1185">Reference proteome</keyword>
<gene>
    <name evidence="3" type="ORF">SLEP1_g14818</name>
</gene>
<dbReference type="SMART" id="SM00205">
    <property type="entry name" value="THN"/>
    <property type="match status" value="1"/>
</dbReference>
<comment type="caution">
    <text evidence="3">The sequence shown here is derived from an EMBL/GenBank/DDBJ whole genome shotgun (WGS) entry which is preliminary data.</text>
</comment>
<organism evidence="3 4">
    <name type="scientific">Rubroshorea leprosula</name>
    <dbReference type="NCBI Taxonomy" id="152421"/>
    <lineage>
        <taxon>Eukaryota</taxon>
        <taxon>Viridiplantae</taxon>
        <taxon>Streptophyta</taxon>
        <taxon>Embryophyta</taxon>
        <taxon>Tracheophyta</taxon>
        <taxon>Spermatophyta</taxon>
        <taxon>Magnoliopsida</taxon>
        <taxon>eudicotyledons</taxon>
        <taxon>Gunneridae</taxon>
        <taxon>Pentapetalae</taxon>
        <taxon>rosids</taxon>
        <taxon>malvids</taxon>
        <taxon>Malvales</taxon>
        <taxon>Dipterocarpaceae</taxon>
        <taxon>Rubroshorea</taxon>
    </lineage>
</organism>
<keyword evidence="2" id="KW-0732">Signal</keyword>
<keyword evidence="1" id="KW-1015">Disulfide bond</keyword>
<accession>A0AAV5IR87</accession>
<feature type="signal peptide" evidence="2">
    <location>
        <begin position="1"/>
        <end position="21"/>
    </location>
</feature>
<proteinExistence type="predicted"/>
<evidence type="ECO:0008006" key="5">
    <source>
        <dbReference type="Google" id="ProtNLM"/>
    </source>
</evidence>
<sequence length="239" mass="25500">MKIYLLFFSLTLTILFAGIHSATLIIENNCLSTIWPAITNSGATQLSNTGFELASHKSYSLDVPASWVGRIWARTQYSSDSSGTFTCATADCGSKQIACNGAGGDPPSSLAEFSLQGAALVLINCVSTSCAANVNAICPSELALTEPDGGNIIGCKSACIVFNKPQYCCTGEYGTPETCNKASQYYMIFKNQCPQAYSYAFDDSTTTYSCSGGPNYTITFCPFLRPANFLRCTISFSEG</sequence>
<dbReference type="Gene3D" id="2.60.110.10">
    <property type="entry name" value="Thaumatin"/>
    <property type="match status" value="2"/>
</dbReference>
<feature type="disulfide bond" evidence="1">
    <location>
        <begin position="159"/>
        <end position="168"/>
    </location>
</feature>
<dbReference type="PIRSF" id="PIRSF002703">
    <property type="entry name" value="Thaumatin"/>
    <property type="match status" value="1"/>
</dbReference>
<dbReference type="PANTHER" id="PTHR31048">
    <property type="entry name" value="OS03G0233200 PROTEIN"/>
    <property type="match status" value="1"/>
</dbReference>
<evidence type="ECO:0000313" key="4">
    <source>
        <dbReference type="Proteomes" id="UP001054252"/>
    </source>
</evidence>
<dbReference type="Pfam" id="PF00314">
    <property type="entry name" value="Thaumatin"/>
    <property type="match status" value="1"/>
</dbReference>
<evidence type="ECO:0000256" key="1">
    <source>
        <dbReference type="PIRSR" id="PIRSR002703-1"/>
    </source>
</evidence>
<dbReference type="AlphaFoldDB" id="A0AAV5IR87"/>
<dbReference type="Proteomes" id="UP001054252">
    <property type="component" value="Unassembled WGS sequence"/>
</dbReference>
<dbReference type="PROSITE" id="PS51367">
    <property type="entry name" value="THAUMATIN_2"/>
    <property type="match status" value="1"/>
</dbReference>
<dbReference type="SUPFAM" id="SSF49870">
    <property type="entry name" value="Osmotin, thaumatin-like protein"/>
    <property type="match status" value="1"/>
</dbReference>
<name>A0AAV5IR87_9ROSI</name>
<feature type="disulfide bond" evidence="1">
    <location>
        <begin position="138"/>
        <end position="155"/>
    </location>
</feature>
<evidence type="ECO:0000313" key="3">
    <source>
        <dbReference type="EMBL" id="GKV02374.1"/>
    </source>
</evidence>
<feature type="chain" id="PRO_5043450512" description="Thaumatin-like protein" evidence="2">
    <location>
        <begin position="22"/>
        <end position="239"/>
    </location>
</feature>
<dbReference type="EMBL" id="BPVZ01000018">
    <property type="protein sequence ID" value="GKV02374.1"/>
    <property type="molecule type" value="Genomic_DNA"/>
</dbReference>
<feature type="disulfide bond" evidence="1">
    <location>
        <begin position="130"/>
        <end position="193"/>
    </location>
</feature>
<dbReference type="InterPro" id="IPR001938">
    <property type="entry name" value="Thaumatin"/>
</dbReference>
<feature type="disulfide bond" evidence="1">
    <location>
        <begin position="125"/>
        <end position="210"/>
    </location>
</feature>
<feature type="disulfide bond" evidence="1">
    <location>
        <begin position="92"/>
        <end position="99"/>
    </location>
</feature>
<evidence type="ECO:0000256" key="2">
    <source>
        <dbReference type="SAM" id="SignalP"/>
    </source>
</evidence>
<protein>
    <recommendedName>
        <fullName evidence="5">Thaumatin-like protein</fullName>
    </recommendedName>
</protein>
<dbReference type="PRINTS" id="PR00347">
    <property type="entry name" value="THAUMATIN"/>
</dbReference>